<accession>A0A8N5I554</accession>
<keyword evidence="7" id="KW-0597">Phosphoprotein</keyword>
<dbReference type="InterPro" id="IPR036179">
    <property type="entry name" value="Ig-like_dom_sf"/>
</dbReference>
<feature type="transmembrane region" description="Helical" evidence="20">
    <location>
        <begin position="289"/>
        <end position="313"/>
    </location>
</feature>
<dbReference type="SMART" id="SM00409">
    <property type="entry name" value="IG"/>
    <property type="match status" value="2"/>
</dbReference>
<evidence type="ECO:0000256" key="15">
    <source>
        <dbReference type="ARBA" id="ARBA00023180"/>
    </source>
</evidence>
<dbReference type="CTD" id="50848"/>
<dbReference type="InterPro" id="IPR003599">
    <property type="entry name" value="Ig_sub"/>
</dbReference>
<evidence type="ECO:0000256" key="19">
    <source>
        <dbReference type="SAM" id="MobiDB-lite"/>
    </source>
</evidence>
<evidence type="ECO:0000256" key="9">
    <source>
        <dbReference type="ARBA" id="ARBA00022729"/>
    </source>
</evidence>
<evidence type="ECO:0000256" key="1">
    <source>
        <dbReference type="ARBA" id="ARBA00004251"/>
    </source>
</evidence>
<comment type="similarity">
    <text evidence="3">Belongs to the immunoglobulin superfamily.</text>
</comment>
<evidence type="ECO:0000256" key="14">
    <source>
        <dbReference type="ARBA" id="ARBA00023157"/>
    </source>
</evidence>
<dbReference type="GeneID" id="102031755"/>
<evidence type="ECO:0000256" key="7">
    <source>
        <dbReference type="ARBA" id="ARBA00022553"/>
    </source>
</evidence>
<evidence type="ECO:0000259" key="21">
    <source>
        <dbReference type="PROSITE" id="PS50835"/>
    </source>
</evidence>
<evidence type="ECO:0000256" key="11">
    <source>
        <dbReference type="ARBA" id="ARBA00022949"/>
    </source>
</evidence>
<keyword evidence="22" id="KW-1185">Reference proteome</keyword>
<dbReference type="Pfam" id="PF13927">
    <property type="entry name" value="Ig_3"/>
    <property type="match status" value="1"/>
</dbReference>
<dbReference type="InterPro" id="IPR007110">
    <property type="entry name" value="Ig-like_dom"/>
</dbReference>
<evidence type="ECO:0000256" key="5">
    <source>
        <dbReference type="ARBA" id="ARBA00022427"/>
    </source>
</evidence>
<keyword evidence="12 20" id="KW-1133">Transmembrane helix</keyword>
<dbReference type="GO" id="GO:0090559">
    <property type="term" value="P:regulation of membrane permeability"/>
    <property type="evidence" value="ECO:0007669"/>
    <property type="project" value="TreeGrafter"/>
</dbReference>
<dbReference type="GO" id="GO:0005923">
    <property type="term" value="C:bicellular tight junction"/>
    <property type="evidence" value="ECO:0007669"/>
    <property type="project" value="UniProtKB-SubCell"/>
</dbReference>
<evidence type="ECO:0000256" key="10">
    <source>
        <dbReference type="ARBA" id="ARBA00022737"/>
    </source>
</evidence>
<dbReference type="InterPro" id="IPR042456">
    <property type="entry name" value="F11R"/>
</dbReference>
<feature type="domain" description="Ig-like" evidence="21">
    <location>
        <begin position="77"/>
        <end position="179"/>
    </location>
</feature>
<proteinExistence type="inferred from homology"/>
<dbReference type="SMART" id="SM00408">
    <property type="entry name" value="IGc2"/>
    <property type="match status" value="2"/>
</dbReference>
<keyword evidence="13 20" id="KW-0472">Membrane</keyword>
<dbReference type="InterPro" id="IPR003598">
    <property type="entry name" value="Ig_sub2"/>
</dbReference>
<keyword evidence="5" id="KW-0796">Tight junction</keyword>
<keyword evidence="11" id="KW-0965">Cell junction</keyword>
<feature type="region of interest" description="Disordered" evidence="19">
    <location>
        <begin position="1"/>
        <end position="30"/>
    </location>
</feature>
<dbReference type="GO" id="GO:0090557">
    <property type="term" value="P:establishment of endothelial intestinal barrier"/>
    <property type="evidence" value="ECO:0007669"/>
    <property type="project" value="TreeGrafter"/>
</dbReference>
<keyword evidence="9" id="KW-0732">Signal</keyword>
<evidence type="ECO:0000256" key="17">
    <source>
        <dbReference type="ARBA" id="ARBA00030590"/>
    </source>
</evidence>
<evidence type="ECO:0000256" key="6">
    <source>
        <dbReference type="ARBA" id="ARBA00022475"/>
    </source>
</evidence>
<dbReference type="PANTHER" id="PTHR45113:SF1">
    <property type="entry name" value="JUNCTIONAL ADHESION MOLECULE A"/>
    <property type="match status" value="1"/>
</dbReference>
<evidence type="ECO:0000313" key="22">
    <source>
        <dbReference type="Proteomes" id="UP000504602"/>
    </source>
</evidence>
<dbReference type="Gene3D" id="2.60.40.10">
    <property type="entry name" value="Immunoglobulins"/>
    <property type="match status" value="2"/>
</dbReference>
<comment type="subunit">
    <text evidence="18">Interacts with the ninth PDZ domain of MPDZ. Interacts with the first PDZ domain of PARD3. The association between PARD3 and PARD6B probably disrupts this interaction. Interacts with ITGAL (via I-domain). Interacts with CD151.</text>
</comment>
<keyword evidence="8 20" id="KW-0812">Transmembrane</keyword>
<keyword evidence="15" id="KW-0325">Glycoprotein</keyword>
<feature type="compositionally biased region" description="Basic and acidic residues" evidence="19">
    <location>
        <begin position="13"/>
        <end position="24"/>
    </location>
</feature>
<evidence type="ECO:0000256" key="16">
    <source>
        <dbReference type="ARBA" id="ARBA00023319"/>
    </source>
</evidence>
<comment type="subcellular location">
    <subcellularLocation>
        <location evidence="2">Cell junction</location>
        <location evidence="2">Tight junction</location>
    </subcellularLocation>
    <subcellularLocation>
        <location evidence="1">Cell membrane</location>
        <topology evidence="1">Single-pass type I membrane protein</topology>
    </subcellularLocation>
</comment>
<feature type="domain" description="Ig-like" evidence="21">
    <location>
        <begin position="185"/>
        <end position="281"/>
    </location>
</feature>
<evidence type="ECO:0000256" key="8">
    <source>
        <dbReference type="ARBA" id="ARBA00022692"/>
    </source>
</evidence>
<dbReference type="InterPro" id="IPR013106">
    <property type="entry name" value="Ig_V-set"/>
</dbReference>
<evidence type="ECO:0000256" key="4">
    <source>
        <dbReference type="ARBA" id="ARBA00016608"/>
    </source>
</evidence>
<dbReference type="AlphaFoldDB" id="A0A8N5I554"/>
<keyword evidence="14" id="KW-1015">Disulfide bond</keyword>
<keyword evidence="16" id="KW-0393">Immunoglobulin domain</keyword>
<name>A0A8N5I554_GEOFO</name>
<evidence type="ECO:0000256" key="12">
    <source>
        <dbReference type="ARBA" id="ARBA00022989"/>
    </source>
</evidence>
<dbReference type="GO" id="GO:0007155">
    <property type="term" value="P:cell adhesion"/>
    <property type="evidence" value="ECO:0007669"/>
    <property type="project" value="InterPro"/>
</dbReference>
<evidence type="ECO:0000256" key="13">
    <source>
        <dbReference type="ARBA" id="ARBA00023136"/>
    </source>
</evidence>
<protein>
    <recommendedName>
        <fullName evidence="4">Junctional adhesion molecule A</fullName>
    </recommendedName>
    <alternativeName>
        <fullName evidence="17">Junctional adhesion molecule 1</fullName>
    </alternativeName>
</protein>
<dbReference type="PANTHER" id="PTHR45113">
    <property type="entry name" value="JUNCTIONAL ADHESION MOLECULE A"/>
    <property type="match status" value="1"/>
</dbReference>
<dbReference type="RefSeq" id="XP_030921321.1">
    <property type="nucleotide sequence ID" value="XM_031065461.1"/>
</dbReference>
<organism evidence="22 23">
    <name type="scientific">Geospiza fortis</name>
    <name type="common">Medium ground-finch</name>
    <dbReference type="NCBI Taxonomy" id="48883"/>
    <lineage>
        <taxon>Eukaryota</taxon>
        <taxon>Metazoa</taxon>
        <taxon>Chordata</taxon>
        <taxon>Craniata</taxon>
        <taxon>Vertebrata</taxon>
        <taxon>Euteleostomi</taxon>
        <taxon>Archelosauria</taxon>
        <taxon>Archosauria</taxon>
        <taxon>Dinosauria</taxon>
        <taxon>Saurischia</taxon>
        <taxon>Theropoda</taxon>
        <taxon>Coelurosauria</taxon>
        <taxon>Aves</taxon>
        <taxon>Neognathae</taxon>
        <taxon>Neoaves</taxon>
        <taxon>Telluraves</taxon>
        <taxon>Australaves</taxon>
        <taxon>Passeriformes</taxon>
        <taxon>Thraupidae</taxon>
        <taxon>Geospiza</taxon>
    </lineage>
</organism>
<dbReference type="InterPro" id="IPR013783">
    <property type="entry name" value="Ig-like_fold"/>
</dbReference>
<reference evidence="23" key="1">
    <citation type="submission" date="2025-08" db="UniProtKB">
        <authorList>
            <consortium name="RefSeq"/>
        </authorList>
    </citation>
    <scope>IDENTIFICATION</scope>
</reference>
<evidence type="ECO:0000256" key="3">
    <source>
        <dbReference type="ARBA" id="ARBA00008637"/>
    </source>
</evidence>
<evidence type="ECO:0000256" key="20">
    <source>
        <dbReference type="SAM" id="Phobius"/>
    </source>
</evidence>
<dbReference type="GO" id="GO:0005886">
    <property type="term" value="C:plasma membrane"/>
    <property type="evidence" value="ECO:0007669"/>
    <property type="project" value="UniProtKB-SubCell"/>
</dbReference>
<sequence>MPGLTRSRLGWTRPEDWERTEQKPSRSWAGQEWPDGIFRLPVVAVPSDLLVAVPAAPSDLPVALWGLPVTSPPRGVPTAALAAAQVTSEDQEVPEHKPVELRCAAFRSSSGSARIEWKFQRGSSLALIYYGGELTEPYRDRVQFSPTSIRFGSVTREDSGKYICEVVGDGSHIAKSEVNLIVQVPPGKPLAQGVPGLASPGAPLPVSLSHVSTPPTFRWYKDGTELPQDPKSSPAFRNSSYSLDPRTGELVFEPVGGWDTGDYHCEASNNVGSPQKSDVFRMEASEVNVGGIVAAVVLLLLVLGLAAFGVWFAHRRGYFSKKTDAGGKKVIYSQPSQRSEGEFKQTSSFLV</sequence>
<keyword evidence="10" id="KW-0677">Repeat</keyword>
<dbReference type="GO" id="GO:0050892">
    <property type="term" value="P:intestinal absorption"/>
    <property type="evidence" value="ECO:0007669"/>
    <property type="project" value="TreeGrafter"/>
</dbReference>
<dbReference type="SUPFAM" id="SSF48726">
    <property type="entry name" value="Immunoglobulin"/>
    <property type="match status" value="2"/>
</dbReference>
<gene>
    <name evidence="23" type="primary">F11R</name>
</gene>
<dbReference type="OrthoDB" id="10031887at2759"/>
<evidence type="ECO:0000313" key="23">
    <source>
        <dbReference type="RefSeq" id="XP_030921321.1"/>
    </source>
</evidence>
<evidence type="ECO:0000256" key="2">
    <source>
        <dbReference type="ARBA" id="ARBA00004435"/>
    </source>
</evidence>
<dbReference type="SMART" id="SM00406">
    <property type="entry name" value="IGv"/>
    <property type="match status" value="1"/>
</dbReference>
<keyword evidence="6" id="KW-1003">Cell membrane</keyword>
<evidence type="ECO:0000256" key="18">
    <source>
        <dbReference type="ARBA" id="ARBA00046718"/>
    </source>
</evidence>
<dbReference type="Proteomes" id="UP000504602">
    <property type="component" value="Unplaced"/>
</dbReference>
<dbReference type="PROSITE" id="PS50835">
    <property type="entry name" value="IG_LIKE"/>
    <property type="match status" value="2"/>
</dbReference>
<dbReference type="Pfam" id="PF07686">
    <property type="entry name" value="V-set"/>
    <property type="match status" value="1"/>
</dbReference>